<evidence type="ECO:0000256" key="9">
    <source>
        <dbReference type="ARBA" id="ARBA00022840"/>
    </source>
</evidence>
<dbReference type="GO" id="GO:0000155">
    <property type="term" value="F:phosphorelay sensor kinase activity"/>
    <property type="evidence" value="ECO:0007669"/>
    <property type="project" value="InterPro"/>
</dbReference>
<dbReference type="Gene3D" id="3.30.565.10">
    <property type="entry name" value="Histidine kinase-like ATPase, C-terminal domain"/>
    <property type="match status" value="1"/>
</dbReference>
<evidence type="ECO:0000256" key="14">
    <source>
        <dbReference type="SAM" id="Coils"/>
    </source>
</evidence>
<evidence type="ECO:0000256" key="8">
    <source>
        <dbReference type="ARBA" id="ARBA00022777"/>
    </source>
</evidence>
<evidence type="ECO:0000256" key="13">
    <source>
        <dbReference type="ARBA" id="ARBA00074306"/>
    </source>
</evidence>
<dbReference type="SMART" id="SM00388">
    <property type="entry name" value="HisKA"/>
    <property type="match status" value="1"/>
</dbReference>
<dbReference type="EC" id="2.7.13.3" evidence="4"/>
<gene>
    <name evidence="16" type="ORF">DXZ20_17480</name>
</gene>
<proteinExistence type="inferred from homology"/>
<keyword evidence="7" id="KW-0547">Nucleotide-binding</keyword>
<dbReference type="SMART" id="SM00387">
    <property type="entry name" value="HATPase_c"/>
    <property type="match status" value="1"/>
</dbReference>
<dbReference type="InterPro" id="IPR004358">
    <property type="entry name" value="Sig_transdc_His_kin-like_C"/>
</dbReference>
<dbReference type="Proteomes" id="UP000481033">
    <property type="component" value="Unassembled WGS sequence"/>
</dbReference>
<dbReference type="CDD" id="cd00082">
    <property type="entry name" value="HisKA"/>
    <property type="match status" value="1"/>
</dbReference>
<dbReference type="InterPro" id="IPR036097">
    <property type="entry name" value="HisK_dim/P_sf"/>
</dbReference>
<dbReference type="FunFam" id="3.30.565.10:FF:000010">
    <property type="entry name" value="Sensor histidine kinase RcsC"/>
    <property type="match status" value="1"/>
</dbReference>
<dbReference type="Pfam" id="PF00512">
    <property type="entry name" value="HisKA"/>
    <property type="match status" value="1"/>
</dbReference>
<protein>
    <recommendedName>
        <fullName evidence="13">Circadian input-output histidine kinase CikA</fullName>
        <ecNumber evidence="4">2.7.13.3</ecNumber>
    </recommendedName>
</protein>
<dbReference type="PANTHER" id="PTHR43711:SF29">
    <property type="entry name" value="HISTIDINE KINASE"/>
    <property type="match status" value="1"/>
</dbReference>
<evidence type="ECO:0000256" key="2">
    <source>
        <dbReference type="ARBA" id="ARBA00004370"/>
    </source>
</evidence>
<dbReference type="PROSITE" id="PS50109">
    <property type="entry name" value="HIS_KIN"/>
    <property type="match status" value="1"/>
</dbReference>
<dbReference type="RefSeq" id="WP_163699523.1">
    <property type="nucleotide sequence ID" value="NZ_QXHD01000004.1"/>
</dbReference>
<dbReference type="InterPro" id="IPR003594">
    <property type="entry name" value="HATPase_dom"/>
</dbReference>
<feature type="domain" description="Histidine kinase" evidence="15">
    <location>
        <begin position="120"/>
        <end position="350"/>
    </location>
</feature>
<comment type="subcellular location">
    <subcellularLocation>
        <location evidence="2">Membrane</location>
    </subcellularLocation>
</comment>
<keyword evidence="14" id="KW-0175">Coiled coil</keyword>
<organism evidence="16 17">
    <name type="scientific">Adonisia turfae CCMR0081</name>
    <dbReference type="NCBI Taxonomy" id="2292702"/>
    <lineage>
        <taxon>Bacteria</taxon>
        <taxon>Bacillati</taxon>
        <taxon>Cyanobacteriota</taxon>
        <taxon>Adonisia</taxon>
        <taxon>Adonisia turfae</taxon>
    </lineage>
</organism>
<evidence type="ECO:0000256" key="1">
    <source>
        <dbReference type="ARBA" id="ARBA00000085"/>
    </source>
</evidence>
<dbReference type="InterPro" id="IPR005467">
    <property type="entry name" value="His_kinase_dom"/>
</dbReference>
<keyword evidence="6" id="KW-0808">Transferase</keyword>
<dbReference type="InterPro" id="IPR003661">
    <property type="entry name" value="HisK_dim/P_dom"/>
</dbReference>
<comment type="similarity">
    <text evidence="3">In the N-terminal section; belongs to the phytochrome family.</text>
</comment>
<evidence type="ECO:0000256" key="4">
    <source>
        <dbReference type="ARBA" id="ARBA00012438"/>
    </source>
</evidence>
<dbReference type="FunFam" id="1.10.287.130:FF:000038">
    <property type="entry name" value="Sensory transduction histidine kinase"/>
    <property type="match status" value="1"/>
</dbReference>
<dbReference type="EMBL" id="QXHD01000004">
    <property type="protein sequence ID" value="NEZ57433.1"/>
    <property type="molecule type" value="Genomic_DNA"/>
</dbReference>
<name>A0A6M0RNS6_9CYAN</name>
<dbReference type="Pfam" id="PF02518">
    <property type="entry name" value="HATPase_c"/>
    <property type="match status" value="1"/>
</dbReference>
<dbReference type="InterPro" id="IPR050736">
    <property type="entry name" value="Sensor_HK_Regulatory"/>
</dbReference>
<evidence type="ECO:0000256" key="5">
    <source>
        <dbReference type="ARBA" id="ARBA00022553"/>
    </source>
</evidence>
<keyword evidence="17" id="KW-1185">Reference proteome</keyword>
<dbReference type="Gene3D" id="1.10.287.130">
    <property type="match status" value="1"/>
</dbReference>
<dbReference type="InterPro" id="IPR036890">
    <property type="entry name" value="HATPase_C_sf"/>
</dbReference>
<evidence type="ECO:0000256" key="10">
    <source>
        <dbReference type="ARBA" id="ARBA00023012"/>
    </source>
</evidence>
<evidence type="ECO:0000256" key="6">
    <source>
        <dbReference type="ARBA" id="ARBA00022679"/>
    </source>
</evidence>
<keyword evidence="12" id="KW-0131">Cell cycle</keyword>
<dbReference type="GO" id="GO:0016020">
    <property type="term" value="C:membrane"/>
    <property type="evidence" value="ECO:0007669"/>
    <property type="project" value="UniProtKB-SubCell"/>
</dbReference>
<evidence type="ECO:0000256" key="3">
    <source>
        <dbReference type="ARBA" id="ARBA00006402"/>
    </source>
</evidence>
<keyword evidence="10" id="KW-0902">Two-component regulatory system</keyword>
<evidence type="ECO:0000256" key="12">
    <source>
        <dbReference type="ARBA" id="ARBA00023306"/>
    </source>
</evidence>
<keyword evidence="8" id="KW-0418">Kinase</keyword>
<keyword evidence="11" id="KW-0472">Membrane</keyword>
<accession>A0A6M0RNS6</accession>
<keyword evidence="9" id="KW-0067">ATP-binding</keyword>
<comment type="caution">
    <text evidence="16">The sequence shown here is derived from an EMBL/GenBank/DDBJ whole genome shotgun (WGS) entry which is preliminary data.</text>
</comment>
<evidence type="ECO:0000259" key="15">
    <source>
        <dbReference type="PROSITE" id="PS50109"/>
    </source>
</evidence>
<sequence length="467" mass="52062">MDTKHLTVELSEQALKNLVAYCEQSGLDSSTVIQSYLLTLGAPQSTLSKEPTVTSEDQQCEHNPLTQLQKTISELEREKIDLEILLDTTLEHSDYITHQLRIAKVTAELANQSKSRFLASMSHELRTPLNAILGFSQLLENTPSLSSQQREQLTIINRSGEHLLTLINDILDMSKLEAGKTIVNPSIINLHTLLQAMQAMFKLKADAKGLELILNYSPELPQYVETDAGKLKQVLINLLDNAIKFTEIGQVCLRVSFETLAAEQQGETSSRTPCTLYCEVEDSGPGIAESDLEVIFTPFEQTSVGRNIHQGTGLGLSISRQFIQLMGGQLTVNSRVGVGSKFELHIPVYQYSDEMMSVEIPAELSVASAIEHLSKLDGQERQIQVKENNINKIESLSSSTAASLDEMLNDMPPQWLKELHYAASQLKGKQVMQLIQQVSEEKAALAHHLRELAENYQFNKITEMTMR</sequence>
<dbReference type="CDD" id="cd16922">
    <property type="entry name" value="HATPase_EvgS-ArcB-TorS-like"/>
    <property type="match status" value="1"/>
</dbReference>
<dbReference type="PRINTS" id="PR00344">
    <property type="entry name" value="BCTRLSENSOR"/>
</dbReference>
<dbReference type="AlphaFoldDB" id="A0A6M0RNS6"/>
<evidence type="ECO:0000256" key="11">
    <source>
        <dbReference type="ARBA" id="ARBA00023136"/>
    </source>
</evidence>
<keyword evidence="5" id="KW-0597">Phosphoprotein</keyword>
<dbReference type="SUPFAM" id="SSF47384">
    <property type="entry name" value="Homodimeric domain of signal transducing histidine kinase"/>
    <property type="match status" value="1"/>
</dbReference>
<evidence type="ECO:0000313" key="16">
    <source>
        <dbReference type="EMBL" id="NEZ57433.1"/>
    </source>
</evidence>
<feature type="coiled-coil region" evidence="14">
    <location>
        <begin position="65"/>
        <end position="92"/>
    </location>
</feature>
<comment type="catalytic activity">
    <reaction evidence="1">
        <text>ATP + protein L-histidine = ADP + protein N-phospho-L-histidine.</text>
        <dbReference type="EC" id="2.7.13.3"/>
    </reaction>
</comment>
<dbReference type="GO" id="GO:0005524">
    <property type="term" value="F:ATP binding"/>
    <property type="evidence" value="ECO:0007669"/>
    <property type="project" value="UniProtKB-KW"/>
</dbReference>
<evidence type="ECO:0000256" key="7">
    <source>
        <dbReference type="ARBA" id="ARBA00022741"/>
    </source>
</evidence>
<dbReference type="PANTHER" id="PTHR43711">
    <property type="entry name" value="TWO-COMPONENT HISTIDINE KINASE"/>
    <property type="match status" value="1"/>
</dbReference>
<evidence type="ECO:0000313" key="17">
    <source>
        <dbReference type="Proteomes" id="UP000481033"/>
    </source>
</evidence>
<reference evidence="16 17" key="1">
    <citation type="journal article" date="2020" name="Microb. Ecol.">
        <title>Ecogenomics of the Marine Benthic Filamentous Cyanobacterium Adonisia.</title>
        <authorList>
            <person name="Walter J.M."/>
            <person name="Coutinho F.H."/>
            <person name="Leomil L."/>
            <person name="Hargreaves P.I."/>
            <person name="Campeao M.E."/>
            <person name="Vieira V.V."/>
            <person name="Silva B.S."/>
            <person name="Fistarol G.O."/>
            <person name="Salomon P.S."/>
            <person name="Sawabe T."/>
            <person name="Mino S."/>
            <person name="Hosokawa M."/>
            <person name="Miyashita H."/>
            <person name="Maruyama F."/>
            <person name="van Verk M.C."/>
            <person name="Dutilh B.E."/>
            <person name="Thompson C.C."/>
            <person name="Thompson F.L."/>
        </authorList>
    </citation>
    <scope>NUCLEOTIDE SEQUENCE [LARGE SCALE GENOMIC DNA]</scope>
    <source>
        <strain evidence="16 17">CCMR0081</strain>
    </source>
</reference>
<dbReference type="SUPFAM" id="SSF55874">
    <property type="entry name" value="ATPase domain of HSP90 chaperone/DNA topoisomerase II/histidine kinase"/>
    <property type="match status" value="1"/>
</dbReference>